<name>A0ABX6KTM6_CHRGL</name>
<dbReference type="RefSeq" id="WP_168238574.1">
    <property type="nucleotide sequence ID" value="NZ_CP050995.1"/>
</dbReference>
<evidence type="ECO:0000313" key="2">
    <source>
        <dbReference type="Proteomes" id="UP000501570"/>
    </source>
</evidence>
<dbReference type="PROSITE" id="PS51257">
    <property type="entry name" value="PROKAR_LIPOPROTEIN"/>
    <property type="match status" value="1"/>
</dbReference>
<sequence length="176" mass="19643">MKKILPFILLAGIGFLSYSCDNSDDNVVVQDNPSPMRDITGTFTGANNADWTIHQGIDASSSQVVLVYRNENSNSNLSAKWQLIPKTYFLTNGRELDYNYTFNAGNIDITTRANFDQNTMTNVEANTYLNNQTFRIVLIKTAAAKNATAPVDYNDYNAVVKYYNLNDSNVPSTKVN</sequence>
<keyword evidence="2" id="KW-1185">Reference proteome</keyword>
<evidence type="ECO:0000313" key="1">
    <source>
        <dbReference type="EMBL" id="QIY91193.1"/>
    </source>
</evidence>
<organism evidence="1 2">
    <name type="scientific">Chryseobacterium gallinarum</name>
    <dbReference type="NCBI Taxonomy" id="1324352"/>
    <lineage>
        <taxon>Bacteria</taxon>
        <taxon>Pseudomonadati</taxon>
        <taxon>Bacteroidota</taxon>
        <taxon>Flavobacteriia</taxon>
        <taxon>Flavobacteriales</taxon>
        <taxon>Weeksellaceae</taxon>
        <taxon>Chryseobacterium group</taxon>
        <taxon>Chryseobacterium</taxon>
    </lineage>
</organism>
<protein>
    <submittedName>
        <fullName evidence="1">Uncharacterized protein</fullName>
    </submittedName>
</protein>
<dbReference type="EMBL" id="CP050995">
    <property type="protein sequence ID" value="QIY91193.1"/>
    <property type="molecule type" value="Genomic_DNA"/>
</dbReference>
<proteinExistence type="predicted"/>
<reference evidence="1 2" key="1">
    <citation type="submission" date="2019-09" db="EMBL/GenBank/DDBJ databases">
        <title>FDA dAtabase for Regulatory Grade micrObial Sequences (FDA-ARGOS): Supporting development and validation of Infectious Disease Dx tests.</title>
        <authorList>
            <person name="Sciortino C."/>
            <person name="Tallon L."/>
            <person name="Sadzewicz L."/>
            <person name="Vavikolanu K."/>
            <person name="Mehta A."/>
            <person name="Aluvathingal J."/>
            <person name="Nadendla S."/>
            <person name="Nandy P."/>
            <person name="Geyer C."/>
            <person name="Yan Y."/>
            <person name="Sichtig H."/>
        </authorList>
    </citation>
    <scope>NUCLEOTIDE SEQUENCE [LARGE SCALE GENOMIC DNA]</scope>
    <source>
        <strain evidence="1 2">FDAARGOS_636</strain>
    </source>
</reference>
<dbReference type="Proteomes" id="UP000501570">
    <property type="component" value="Chromosome"/>
</dbReference>
<gene>
    <name evidence="1" type="ORF">FOB44_11295</name>
</gene>
<accession>A0ABX6KTM6</accession>